<sequence length="797" mass="81094">MNIRKAYLLAMLVGAAAIVETHAQGTAFTYQGQLTDGGSPANGLYDLSFGIFDSDTAGSSLGSVTEAATVISNGLFTVSLDFGTGVFNGADRWLEIGVRSNGTAAAFTTLSARQAVTGVPYAMRSMQSASALTALNADTAYTVIPGAIGTDALMGNSVTTVKIADGTIQQSDLSPTLASGTFWRLDGNAGTTPGTHFLGTTDSQPLELRVNETRALRLEWAGGASPNIIGGSRANQVGSGIIGATIGGGGYDDGDLVMPNTVLAEFSTIGGGISNTIAADAQSAVIPGGAGNTISNSAIAAVIGGGGGHSIGADSAYATIGGGENNMIGTDCDGSIIGGGALNIVADYSPYACIAGGWQNAILDNVNFASIGGGVGNQAADSATVCGGSGNRALGIGSTIGGGGYMYDLIFTAGNTSAGILSTIGGGSANSIESDSVYATIAGGHNNIAMTGADGATIGGGSYNSIQTNAHHAFLGGGEDNHIYQEADHTFLGGGEDNSISYYADHSVIGGGYINTIGAYSEHATIGGGKQNFISSSAAGAVIPGGFHNTVAPAAYNAWAGGTYAEAYHPGAFVWSDATYTPFYSTRANEFSIRANGGVRIDSGNGPGVNLNAVNRPFITRGHDPFTSGNYLGAGRWGLFMEPHNLVVGIPAIAGKAFYVSTYNADSTINQNLMNINQAGTVTATAFNPTSDRTAKENFVEVSPAEVLEKVAALPITRWNFRQDAGTEHIGPMAQDFHAAFGLGTDDRHIATVDADGVALAAIQGLNQKLERENAELRQRLDRLEKLLAQNLNGEVQ</sequence>
<accession>A0A6C2UA52</accession>
<dbReference type="EMBL" id="CAAHFG010000004">
    <property type="protein sequence ID" value="VGO16733.1"/>
    <property type="molecule type" value="Genomic_DNA"/>
</dbReference>
<evidence type="ECO:0000256" key="2">
    <source>
        <dbReference type="SAM" id="SignalP"/>
    </source>
</evidence>
<organism evidence="4 5">
    <name type="scientific">Pontiella desulfatans</name>
    <dbReference type="NCBI Taxonomy" id="2750659"/>
    <lineage>
        <taxon>Bacteria</taxon>
        <taxon>Pseudomonadati</taxon>
        <taxon>Kiritimatiellota</taxon>
        <taxon>Kiritimatiellia</taxon>
        <taxon>Kiritimatiellales</taxon>
        <taxon>Pontiellaceae</taxon>
        <taxon>Pontiella</taxon>
    </lineage>
</organism>
<feature type="chain" id="PRO_5025408114" description="Peptidase S74 domain-containing protein" evidence="2">
    <location>
        <begin position="24"/>
        <end position="797"/>
    </location>
</feature>
<evidence type="ECO:0000313" key="5">
    <source>
        <dbReference type="Proteomes" id="UP000366872"/>
    </source>
</evidence>
<reference evidence="4 5" key="1">
    <citation type="submission" date="2019-04" db="EMBL/GenBank/DDBJ databases">
        <authorList>
            <person name="Van Vliet M D."/>
        </authorList>
    </citation>
    <scope>NUCLEOTIDE SEQUENCE [LARGE SCALE GENOMIC DNA]</scope>
    <source>
        <strain evidence="4 5">F1</strain>
    </source>
</reference>
<feature type="coiled-coil region" evidence="1">
    <location>
        <begin position="760"/>
        <end position="794"/>
    </location>
</feature>
<dbReference type="InterPro" id="IPR030392">
    <property type="entry name" value="S74_ICA"/>
</dbReference>
<dbReference type="AlphaFoldDB" id="A0A6C2UA52"/>
<keyword evidence="5" id="KW-1185">Reference proteome</keyword>
<keyword evidence="2" id="KW-0732">Signal</keyword>
<evidence type="ECO:0000259" key="3">
    <source>
        <dbReference type="PROSITE" id="PS51688"/>
    </source>
</evidence>
<dbReference type="Proteomes" id="UP000366872">
    <property type="component" value="Unassembled WGS sequence"/>
</dbReference>
<proteinExistence type="predicted"/>
<feature type="domain" description="Peptidase S74" evidence="3">
    <location>
        <begin position="691"/>
        <end position="788"/>
    </location>
</feature>
<gene>
    <name evidence="4" type="ORF">PDESU_05324</name>
</gene>
<protein>
    <recommendedName>
        <fullName evidence="3">Peptidase S74 domain-containing protein</fullName>
    </recommendedName>
</protein>
<dbReference type="RefSeq" id="WP_136082258.1">
    <property type="nucleotide sequence ID" value="NZ_CAAHFG010000004.1"/>
</dbReference>
<name>A0A6C2UA52_PONDE</name>
<keyword evidence="1" id="KW-0175">Coiled coil</keyword>
<dbReference type="Pfam" id="PF13884">
    <property type="entry name" value="Peptidase_S74"/>
    <property type="match status" value="1"/>
</dbReference>
<feature type="signal peptide" evidence="2">
    <location>
        <begin position="1"/>
        <end position="23"/>
    </location>
</feature>
<evidence type="ECO:0000313" key="4">
    <source>
        <dbReference type="EMBL" id="VGO16733.1"/>
    </source>
</evidence>
<evidence type="ECO:0000256" key="1">
    <source>
        <dbReference type="SAM" id="Coils"/>
    </source>
</evidence>
<dbReference type="PROSITE" id="PS51688">
    <property type="entry name" value="ICA"/>
    <property type="match status" value="1"/>
</dbReference>